<comment type="caution">
    <text evidence="2">The sequence shown here is derived from an EMBL/GenBank/DDBJ whole genome shotgun (WGS) entry which is preliminary data.</text>
</comment>
<feature type="compositionally biased region" description="Gly residues" evidence="1">
    <location>
        <begin position="211"/>
        <end position="221"/>
    </location>
</feature>
<protein>
    <submittedName>
        <fullName evidence="2">Uncharacterized protein</fullName>
    </submittedName>
</protein>
<accession>A0AAE1YXZ3</accession>
<reference evidence="2" key="1">
    <citation type="submission" date="2020-06" db="EMBL/GenBank/DDBJ databases">
        <authorList>
            <person name="Li T."/>
            <person name="Hu X."/>
            <person name="Zhang T."/>
            <person name="Song X."/>
            <person name="Zhang H."/>
            <person name="Dai N."/>
            <person name="Sheng W."/>
            <person name="Hou X."/>
            <person name="Wei L."/>
        </authorList>
    </citation>
    <scope>NUCLEOTIDE SEQUENCE</scope>
    <source>
        <strain evidence="2">3651</strain>
        <tissue evidence="2">Leaf</tissue>
    </source>
</reference>
<proteinExistence type="predicted"/>
<sequence length="253" mass="27271">MDASSPDQQVRLLELVEMTIQRICLERNQPPLKKVCQKHASGDRRGNGSGVLIILLSLRGRGHVPLLLPTLLPTHHTPISSFPVDSIPSNLHRTGPQNIRCNLCFENETLEKRRPGARRQPLPDELREMTDSVFSDNSSDIQLSNSTHRQKLEAVVNLEGADEIYSMKDLPMKDFEAKIWNSYGEKFCEESDSSQVGGWVAAGATGEGGGGGLGAGGGGEGAGDRGKLPDGVGGWGGGKLERWGEGGLGLFFN</sequence>
<organism evidence="2 3">
    <name type="scientific">Sesamum alatum</name>
    <dbReference type="NCBI Taxonomy" id="300844"/>
    <lineage>
        <taxon>Eukaryota</taxon>
        <taxon>Viridiplantae</taxon>
        <taxon>Streptophyta</taxon>
        <taxon>Embryophyta</taxon>
        <taxon>Tracheophyta</taxon>
        <taxon>Spermatophyta</taxon>
        <taxon>Magnoliopsida</taxon>
        <taxon>eudicotyledons</taxon>
        <taxon>Gunneridae</taxon>
        <taxon>Pentapetalae</taxon>
        <taxon>asterids</taxon>
        <taxon>lamiids</taxon>
        <taxon>Lamiales</taxon>
        <taxon>Pedaliaceae</taxon>
        <taxon>Sesamum</taxon>
    </lineage>
</organism>
<evidence type="ECO:0000313" key="3">
    <source>
        <dbReference type="Proteomes" id="UP001293254"/>
    </source>
</evidence>
<dbReference type="AlphaFoldDB" id="A0AAE1YXZ3"/>
<evidence type="ECO:0000313" key="2">
    <source>
        <dbReference type="EMBL" id="KAK4438795.1"/>
    </source>
</evidence>
<name>A0AAE1YXZ3_9LAMI</name>
<reference evidence="2" key="2">
    <citation type="journal article" date="2024" name="Plant">
        <title>Genomic evolution and insights into agronomic trait innovations of Sesamum species.</title>
        <authorList>
            <person name="Miao H."/>
            <person name="Wang L."/>
            <person name="Qu L."/>
            <person name="Liu H."/>
            <person name="Sun Y."/>
            <person name="Le M."/>
            <person name="Wang Q."/>
            <person name="Wei S."/>
            <person name="Zheng Y."/>
            <person name="Lin W."/>
            <person name="Duan Y."/>
            <person name="Cao H."/>
            <person name="Xiong S."/>
            <person name="Wang X."/>
            <person name="Wei L."/>
            <person name="Li C."/>
            <person name="Ma Q."/>
            <person name="Ju M."/>
            <person name="Zhao R."/>
            <person name="Li G."/>
            <person name="Mu C."/>
            <person name="Tian Q."/>
            <person name="Mei H."/>
            <person name="Zhang T."/>
            <person name="Gao T."/>
            <person name="Zhang H."/>
        </authorList>
    </citation>
    <scope>NUCLEOTIDE SEQUENCE</scope>
    <source>
        <strain evidence="2">3651</strain>
    </source>
</reference>
<dbReference type="Proteomes" id="UP001293254">
    <property type="component" value="Unassembled WGS sequence"/>
</dbReference>
<gene>
    <name evidence="2" type="ORF">Salat_0214100</name>
</gene>
<keyword evidence="3" id="KW-1185">Reference proteome</keyword>
<feature type="region of interest" description="Disordered" evidence="1">
    <location>
        <begin position="211"/>
        <end position="236"/>
    </location>
</feature>
<dbReference type="EMBL" id="JACGWO010000001">
    <property type="protein sequence ID" value="KAK4438795.1"/>
    <property type="molecule type" value="Genomic_DNA"/>
</dbReference>
<evidence type="ECO:0000256" key="1">
    <source>
        <dbReference type="SAM" id="MobiDB-lite"/>
    </source>
</evidence>